<dbReference type="InterPro" id="IPR053205">
    <property type="entry name" value="GHMP_kinase_L-arabinokinase"/>
</dbReference>
<dbReference type="EMBL" id="JADJOT010000007">
    <property type="protein sequence ID" value="MBK7953779.1"/>
    <property type="molecule type" value="Genomic_DNA"/>
</dbReference>
<evidence type="ECO:0008006" key="3">
    <source>
        <dbReference type="Google" id="ProtNLM"/>
    </source>
</evidence>
<dbReference type="AlphaFoldDB" id="A0A935T9E0"/>
<accession>A0A935T9E0</accession>
<proteinExistence type="predicted"/>
<evidence type="ECO:0000313" key="2">
    <source>
        <dbReference type="Proteomes" id="UP000706151"/>
    </source>
</evidence>
<dbReference type="PANTHER" id="PTHR38134">
    <property type="entry name" value="SLR1395 PROTEIN"/>
    <property type="match status" value="1"/>
</dbReference>
<dbReference type="Proteomes" id="UP000706151">
    <property type="component" value="Unassembled WGS sequence"/>
</dbReference>
<reference evidence="1 2" key="1">
    <citation type="submission" date="2020-10" db="EMBL/GenBank/DDBJ databases">
        <title>Connecting structure to function with the recovery of over 1000 high-quality activated sludge metagenome-assembled genomes encoding full-length rRNA genes using long-read sequencing.</title>
        <authorList>
            <person name="Singleton C.M."/>
            <person name="Petriglieri F."/>
            <person name="Kristensen J.M."/>
            <person name="Kirkegaard R.H."/>
            <person name="Michaelsen T.Y."/>
            <person name="Andersen M.H."/>
            <person name="Karst S.M."/>
            <person name="Dueholm M.S."/>
            <person name="Nielsen P.H."/>
            <person name="Albertsen M."/>
        </authorList>
    </citation>
    <scope>NUCLEOTIDE SEQUENCE [LARGE SCALE GENOMIC DNA]</scope>
    <source>
        <strain evidence="1">Fred_18-Q3-R57-64_BAT3C.720</strain>
    </source>
</reference>
<comment type="caution">
    <text evidence="1">The sequence shown here is derived from an EMBL/GenBank/DDBJ whole genome shotgun (WGS) entry which is preliminary data.</text>
</comment>
<gene>
    <name evidence="1" type="ORF">IPK02_07375</name>
</gene>
<protein>
    <recommendedName>
        <fullName evidence="3">Glycosyl transferase family 28 C-terminal domain-containing protein</fullName>
    </recommendedName>
</protein>
<evidence type="ECO:0000313" key="1">
    <source>
        <dbReference type="EMBL" id="MBK7953779.1"/>
    </source>
</evidence>
<dbReference type="PANTHER" id="PTHR38134:SF2">
    <property type="entry name" value="GALACTOKINASE"/>
    <property type="match status" value="1"/>
</dbReference>
<dbReference type="Gene3D" id="3.40.50.2000">
    <property type="entry name" value="Glycogen Phosphorylase B"/>
    <property type="match status" value="1"/>
</dbReference>
<organism evidence="1 2">
    <name type="scientific">Candidatus Accumulibacter affinis</name>
    <dbReference type="NCBI Taxonomy" id="2954384"/>
    <lineage>
        <taxon>Bacteria</taxon>
        <taxon>Pseudomonadati</taxon>
        <taxon>Pseudomonadota</taxon>
        <taxon>Betaproteobacteria</taxon>
        <taxon>Candidatus Accumulibacter</taxon>
    </lineage>
</organism>
<sequence>MPEPHLFVDISAHGFGHLAQVAPVLDVLTGQLPGLRISIRSGLSKARLQARLSAPFSHLPGSSDFGYVMHDAMRVDLAATAQAYRTQHADWHGQVDRETRFLDELQADLVLTDVAYLPLAGAARAGIPAVAMCSLNWAELFAHFFSANNWAATIHRQMLSAYNGADCFLRLTPGMAMADLSRLRTIAPVAALGKDCRQAVRAQLCCGADERLVLIAFGGVNQQLPVADWPQWSGVRWLVPQDWRVEGASVSAFEPLGRPLTDLLRCVDAVIAKPGYGTFTEAACNAAPVLYVQRENWPEQDCLIDWLQKHGSCGEISEQDLLAGHLRGALEALWQQPARQTIPLPVGAAEAAALLLPWLRHAPGRA</sequence>
<dbReference type="SUPFAM" id="SSF53756">
    <property type="entry name" value="UDP-Glycosyltransferase/glycogen phosphorylase"/>
    <property type="match status" value="1"/>
</dbReference>
<name>A0A935T9E0_9PROT</name>